<comment type="caution">
    <text evidence="2">The sequence shown here is derived from an EMBL/GenBank/DDBJ whole genome shotgun (WGS) entry which is preliminary data.</text>
</comment>
<feature type="transmembrane region" description="Helical" evidence="1">
    <location>
        <begin position="38"/>
        <end position="62"/>
    </location>
</feature>
<evidence type="ECO:0000313" key="3">
    <source>
        <dbReference type="Proteomes" id="UP000276443"/>
    </source>
</evidence>
<proteinExistence type="predicted"/>
<keyword evidence="1" id="KW-1133">Transmembrane helix</keyword>
<feature type="transmembrane region" description="Helical" evidence="1">
    <location>
        <begin position="12"/>
        <end position="32"/>
    </location>
</feature>
<dbReference type="Proteomes" id="UP000276443">
    <property type="component" value="Unassembled WGS sequence"/>
</dbReference>
<gene>
    <name evidence="2" type="ORF">EDC24_1358</name>
</gene>
<accession>A0A3N5B8V1</accession>
<feature type="transmembrane region" description="Helical" evidence="1">
    <location>
        <begin position="69"/>
        <end position="93"/>
    </location>
</feature>
<reference evidence="2 3" key="1">
    <citation type="submission" date="2018-11" db="EMBL/GenBank/DDBJ databases">
        <title>Genomic Encyclopedia of Type Strains, Phase IV (KMG-IV): sequencing the most valuable type-strain genomes for metagenomic binning, comparative biology and taxonomic classification.</title>
        <authorList>
            <person name="Goeker M."/>
        </authorList>
    </citation>
    <scope>NUCLEOTIDE SEQUENCE [LARGE SCALE GENOMIC DNA]</scope>
    <source>
        <strain evidence="2 3">DSM 18090</strain>
    </source>
</reference>
<evidence type="ECO:0000313" key="2">
    <source>
        <dbReference type="EMBL" id="RPF54166.1"/>
    </source>
</evidence>
<dbReference type="EMBL" id="RKRF01000008">
    <property type="protein sequence ID" value="RPF54166.1"/>
    <property type="molecule type" value="Genomic_DNA"/>
</dbReference>
<keyword evidence="1" id="KW-0812">Transmembrane</keyword>
<organism evidence="2 3">
    <name type="scientific">Aquisalibacillus elongatus</name>
    <dbReference type="NCBI Taxonomy" id="485577"/>
    <lineage>
        <taxon>Bacteria</taxon>
        <taxon>Bacillati</taxon>
        <taxon>Bacillota</taxon>
        <taxon>Bacilli</taxon>
        <taxon>Bacillales</taxon>
        <taxon>Bacillaceae</taxon>
        <taxon>Aquisalibacillus</taxon>
    </lineage>
</organism>
<keyword evidence="3" id="KW-1185">Reference proteome</keyword>
<keyword evidence="1" id="KW-0472">Membrane</keyword>
<protein>
    <submittedName>
        <fullName evidence="2">Uncharacterized protein</fullName>
    </submittedName>
</protein>
<sequence length="94" mass="10934">MFITYIKDNLYSLLSLLLGVFPSILLSVLVTFQVTNFYWGLIITTLFFTFILVQLILLVLGYRHRSNKVMLFIGLLIFLYNMLIILSLVSLGFY</sequence>
<name>A0A3N5B8V1_9BACI</name>
<dbReference type="AlphaFoldDB" id="A0A3N5B8V1"/>
<evidence type="ECO:0000256" key="1">
    <source>
        <dbReference type="SAM" id="Phobius"/>
    </source>
</evidence>